<protein>
    <recommendedName>
        <fullName evidence="7">Endolytic murein transglycosylase</fullName>
        <ecNumber evidence="7">4.2.2.29</ecNumber>
    </recommendedName>
    <alternativeName>
        <fullName evidence="7">Peptidoglycan lytic transglycosylase</fullName>
    </alternativeName>
    <alternativeName>
        <fullName evidence="7">Peptidoglycan polymerization terminase</fullName>
    </alternativeName>
</protein>
<evidence type="ECO:0000256" key="1">
    <source>
        <dbReference type="ARBA" id="ARBA00022475"/>
    </source>
</evidence>
<keyword evidence="6 7" id="KW-0961">Cell wall biogenesis/degradation</keyword>
<comment type="subcellular location">
    <subcellularLocation>
        <location evidence="7">Cell membrane</location>
        <topology evidence="7">Single-pass membrane protein</topology>
    </subcellularLocation>
</comment>
<dbReference type="HAMAP" id="MF_02065">
    <property type="entry name" value="MltG"/>
    <property type="match status" value="1"/>
</dbReference>
<dbReference type="PANTHER" id="PTHR30518:SF2">
    <property type="entry name" value="ENDOLYTIC MUREIN TRANSGLYCOSYLASE"/>
    <property type="match status" value="1"/>
</dbReference>
<dbReference type="NCBIfam" id="TIGR00247">
    <property type="entry name" value="endolytic transglycosylase MltG"/>
    <property type="match status" value="1"/>
</dbReference>
<dbReference type="PANTHER" id="PTHR30518">
    <property type="entry name" value="ENDOLYTIC MUREIN TRANSGLYCOSYLASE"/>
    <property type="match status" value="1"/>
</dbReference>
<comment type="caution">
    <text evidence="8">The sequence shown here is derived from an EMBL/GenBank/DDBJ whole genome shotgun (WGS) entry which is preliminary data.</text>
</comment>
<dbReference type="Pfam" id="PF02618">
    <property type="entry name" value="YceG"/>
    <property type="match status" value="1"/>
</dbReference>
<dbReference type="AlphaFoldDB" id="A0A1G2MK50"/>
<reference evidence="8 9" key="1">
    <citation type="journal article" date="2016" name="Nat. Commun.">
        <title>Thousands of microbial genomes shed light on interconnected biogeochemical processes in an aquifer system.</title>
        <authorList>
            <person name="Anantharaman K."/>
            <person name="Brown C.T."/>
            <person name="Hug L.A."/>
            <person name="Sharon I."/>
            <person name="Castelle C.J."/>
            <person name="Probst A.J."/>
            <person name="Thomas B.C."/>
            <person name="Singh A."/>
            <person name="Wilkins M.J."/>
            <person name="Karaoz U."/>
            <person name="Brodie E.L."/>
            <person name="Williams K.H."/>
            <person name="Hubbard S.S."/>
            <person name="Banfield J.F."/>
        </authorList>
    </citation>
    <scope>NUCLEOTIDE SEQUENCE [LARGE SCALE GENOMIC DNA]</scope>
</reference>
<dbReference type="STRING" id="1802308.A3D50_00710"/>
<keyword evidence="3 7" id="KW-1133">Transmembrane helix</keyword>
<evidence type="ECO:0000313" key="9">
    <source>
        <dbReference type="Proteomes" id="UP000178413"/>
    </source>
</evidence>
<keyword evidence="2 7" id="KW-0812">Transmembrane</keyword>
<dbReference type="EMBL" id="MHRM01000009">
    <property type="protein sequence ID" value="OHA24247.1"/>
    <property type="molecule type" value="Genomic_DNA"/>
</dbReference>
<evidence type="ECO:0000313" key="8">
    <source>
        <dbReference type="EMBL" id="OHA24247.1"/>
    </source>
</evidence>
<dbReference type="EC" id="4.2.2.29" evidence="7"/>
<evidence type="ECO:0000256" key="2">
    <source>
        <dbReference type="ARBA" id="ARBA00022692"/>
    </source>
</evidence>
<organism evidence="8 9">
    <name type="scientific">Candidatus Taylorbacteria bacterium RIFCSPHIGHO2_02_FULL_44_12</name>
    <dbReference type="NCBI Taxonomy" id="1802308"/>
    <lineage>
        <taxon>Bacteria</taxon>
        <taxon>Candidatus Tayloriibacteriota</taxon>
    </lineage>
</organism>
<accession>A0A1G2MK50</accession>
<feature type="site" description="Important for catalytic activity" evidence="7">
    <location>
        <position position="210"/>
    </location>
</feature>
<dbReference type="Gene3D" id="3.30.1490.480">
    <property type="entry name" value="Endolytic murein transglycosylase"/>
    <property type="match status" value="1"/>
</dbReference>
<dbReference type="InterPro" id="IPR003770">
    <property type="entry name" value="MLTG-like"/>
</dbReference>
<dbReference type="GO" id="GO:0005886">
    <property type="term" value="C:plasma membrane"/>
    <property type="evidence" value="ECO:0007669"/>
    <property type="project" value="UniProtKB-SubCell"/>
</dbReference>
<keyword evidence="1 7" id="KW-1003">Cell membrane</keyword>
<keyword evidence="4 7" id="KW-0472">Membrane</keyword>
<dbReference type="Proteomes" id="UP000178413">
    <property type="component" value="Unassembled WGS sequence"/>
</dbReference>
<comment type="similarity">
    <text evidence="7">Belongs to the transglycosylase MltG family.</text>
</comment>
<dbReference type="GO" id="GO:0071555">
    <property type="term" value="P:cell wall organization"/>
    <property type="evidence" value="ECO:0007669"/>
    <property type="project" value="UniProtKB-KW"/>
</dbReference>
<gene>
    <name evidence="7" type="primary">mltG</name>
    <name evidence="8" type="ORF">A3D50_00710</name>
</gene>
<dbReference type="GO" id="GO:0009252">
    <property type="term" value="P:peptidoglycan biosynthetic process"/>
    <property type="evidence" value="ECO:0007669"/>
    <property type="project" value="UniProtKB-UniRule"/>
</dbReference>
<comment type="function">
    <text evidence="7">Functions as a peptidoglycan terminase that cleaves nascent peptidoglycan strands endolytically to terminate their elongation.</text>
</comment>
<evidence type="ECO:0000256" key="7">
    <source>
        <dbReference type="HAMAP-Rule" id="MF_02065"/>
    </source>
</evidence>
<keyword evidence="5 7" id="KW-0456">Lyase</keyword>
<name>A0A1G2MK50_9BACT</name>
<comment type="catalytic activity">
    <reaction evidence="7">
        <text>a peptidoglycan chain = a peptidoglycan chain with N-acetyl-1,6-anhydromuramyl-[peptide] at the reducing end + a peptidoglycan chain with N-acetylglucosamine at the non-reducing end.</text>
        <dbReference type="EC" id="4.2.2.29"/>
    </reaction>
</comment>
<evidence type="ECO:0000256" key="3">
    <source>
        <dbReference type="ARBA" id="ARBA00022989"/>
    </source>
</evidence>
<evidence type="ECO:0000256" key="5">
    <source>
        <dbReference type="ARBA" id="ARBA00023239"/>
    </source>
</evidence>
<evidence type="ECO:0000256" key="6">
    <source>
        <dbReference type="ARBA" id="ARBA00023316"/>
    </source>
</evidence>
<feature type="transmembrane region" description="Helical" evidence="7">
    <location>
        <begin position="12"/>
        <end position="36"/>
    </location>
</feature>
<evidence type="ECO:0000256" key="4">
    <source>
        <dbReference type="ARBA" id="ARBA00023136"/>
    </source>
</evidence>
<dbReference type="GO" id="GO:0008932">
    <property type="term" value="F:lytic endotransglycosylase activity"/>
    <property type="evidence" value="ECO:0007669"/>
    <property type="project" value="UniProtKB-UniRule"/>
</dbReference>
<proteinExistence type="inferred from homology"/>
<sequence length="323" mass="36151">MNIQDPKSRFPLSLYWFSLFLFFVSISLFMVVLGSIPPKDFPIQKIVSIEKGLTLSGVADILSRESVIRSAFLYKVYVRLLGGSVRSGGYVLTRPQSSLTIALRTSTGDQGLPKIKVTIPEGSTSYDIAWILQKKLPEFNAPLFVALAKPYEGYLFPETYYFDLNVKPADVVEKMISVFDQNTQVFQREISDGGRTFKDIIIMASIIEEEARIADDKSLVSSILWKRLESGMPLQVDAPFYYIFGKASSMLTRTDLTNDSPYNTYTNKGLPPAPISNPGLVSIQASINATTTKYLFFLSDSEGNMHYAANHDGHLANKDKYIR</sequence>